<feature type="domain" description="FAD/NAD(P)-binding" evidence="5">
    <location>
        <begin position="55"/>
        <end position="344"/>
    </location>
</feature>
<name>A0A916K0Z2_9MICO</name>
<evidence type="ECO:0000256" key="2">
    <source>
        <dbReference type="ARBA" id="ARBA00023002"/>
    </source>
</evidence>
<keyword evidence="1" id="KW-0285">Flavoprotein</keyword>
<keyword evidence="2 6" id="KW-0560">Oxidoreductase</keyword>
<feature type="compositionally biased region" description="Basic and acidic residues" evidence="4">
    <location>
        <begin position="375"/>
        <end position="384"/>
    </location>
</feature>
<evidence type="ECO:0000313" key="6">
    <source>
        <dbReference type="EMBL" id="CAG7616504.1"/>
    </source>
</evidence>
<dbReference type="GO" id="GO:0004791">
    <property type="term" value="F:thioredoxin-disulfide reductase (NADPH) activity"/>
    <property type="evidence" value="ECO:0007669"/>
    <property type="project" value="UniProtKB-EC"/>
</dbReference>
<dbReference type="PANTHER" id="PTHR48105">
    <property type="entry name" value="THIOREDOXIN REDUCTASE 1-RELATED-RELATED"/>
    <property type="match status" value="1"/>
</dbReference>
<feature type="region of interest" description="Disordered" evidence="4">
    <location>
        <begin position="541"/>
        <end position="568"/>
    </location>
</feature>
<comment type="caution">
    <text evidence="6">The sequence shown here is derived from an EMBL/GenBank/DDBJ whole genome shotgun (WGS) entry which is preliminary data.</text>
</comment>
<dbReference type="Proteomes" id="UP000693892">
    <property type="component" value="Unassembled WGS sequence"/>
</dbReference>
<dbReference type="EC" id="1.18.1.2" evidence="6"/>
<accession>A0A916K0Z2</accession>
<keyword evidence="7" id="KW-1185">Reference proteome</keyword>
<protein>
    <submittedName>
        <fullName evidence="6">Ferredoxin--NADP reductase</fullName>
        <ecNumber evidence="6">1.18.1.2</ecNumber>
    </submittedName>
</protein>
<evidence type="ECO:0000259" key="5">
    <source>
        <dbReference type="Pfam" id="PF07992"/>
    </source>
</evidence>
<gene>
    <name evidence="6" type="ORF">LEUCIP111803_01995</name>
</gene>
<comment type="catalytic activity">
    <reaction evidence="3">
        <text>[thioredoxin]-dithiol + NADP(+) = [thioredoxin]-disulfide + NADPH + H(+)</text>
        <dbReference type="Rhea" id="RHEA:20345"/>
        <dbReference type="Rhea" id="RHEA-COMP:10698"/>
        <dbReference type="Rhea" id="RHEA-COMP:10700"/>
        <dbReference type="ChEBI" id="CHEBI:15378"/>
        <dbReference type="ChEBI" id="CHEBI:29950"/>
        <dbReference type="ChEBI" id="CHEBI:50058"/>
        <dbReference type="ChEBI" id="CHEBI:57783"/>
        <dbReference type="ChEBI" id="CHEBI:58349"/>
        <dbReference type="EC" id="1.8.1.9"/>
    </reaction>
</comment>
<dbReference type="AlphaFoldDB" id="A0A916K0Z2"/>
<dbReference type="CDD" id="cd02440">
    <property type="entry name" value="AdoMet_MTases"/>
    <property type="match status" value="1"/>
</dbReference>
<dbReference type="RefSeq" id="WP_236022091.1">
    <property type="nucleotide sequence ID" value="NZ_CAJVAP010000024.1"/>
</dbReference>
<feature type="compositionally biased region" description="Low complexity" evidence="4">
    <location>
        <begin position="23"/>
        <end position="47"/>
    </location>
</feature>
<evidence type="ECO:0000256" key="4">
    <source>
        <dbReference type="SAM" id="MobiDB-lite"/>
    </source>
</evidence>
<feature type="compositionally biased region" description="Basic and acidic residues" evidence="4">
    <location>
        <begin position="546"/>
        <end position="556"/>
    </location>
</feature>
<proteinExistence type="predicted"/>
<organism evidence="6 7">
    <name type="scientific">Leucobacter soli</name>
    <dbReference type="NCBI Taxonomy" id="2812850"/>
    <lineage>
        <taxon>Bacteria</taxon>
        <taxon>Bacillati</taxon>
        <taxon>Actinomycetota</taxon>
        <taxon>Actinomycetes</taxon>
        <taxon>Micrococcales</taxon>
        <taxon>Microbacteriaceae</taxon>
        <taxon>Leucobacter</taxon>
    </lineage>
</organism>
<feature type="region of interest" description="Disordered" evidence="4">
    <location>
        <begin position="23"/>
        <end position="48"/>
    </location>
</feature>
<evidence type="ECO:0000313" key="7">
    <source>
        <dbReference type="Proteomes" id="UP000693892"/>
    </source>
</evidence>
<dbReference type="EMBL" id="CAJVAP010000024">
    <property type="protein sequence ID" value="CAG7616504.1"/>
    <property type="molecule type" value="Genomic_DNA"/>
</dbReference>
<evidence type="ECO:0000256" key="1">
    <source>
        <dbReference type="ARBA" id="ARBA00022630"/>
    </source>
</evidence>
<dbReference type="Pfam" id="PF07992">
    <property type="entry name" value="Pyr_redox_2"/>
    <property type="match status" value="1"/>
</dbReference>
<evidence type="ECO:0000256" key="3">
    <source>
        <dbReference type="ARBA" id="ARBA00048132"/>
    </source>
</evidence>
<sequence length="611" mass="64200">MEATPDMTETPLVNEAEPENTASIAAPPAGSAPAATATRDTGAARDTGAMRDPLDVIVVGGGPAGLAAALMLGRARRRVLVIDAGQPRNRFADRMHGVPGFEGVPPGEYLERVRAEVAGYGCVFVDGEVETVSEPEAGIGGVVRVSLRDGTELRARALIVATGLTDELPGIPGLAERWGTSVLHCPYCHGWEVRDQSLGVIARSPMSLHQVQLVRQWSDRVTLFSAGAGDVDDATTRRLRARGIAVIESPVVELLGEASGGSGADAGRLTGVRTADGGVTEIDAVFTFGASTPHDHFLAGLGLERAETPMGSFLAVDAVYRTSAPRIWAVGNVVDPSLNVPMSAGVGSFTGASVNWALVEEEFELAEASEASEGSEVHDSRSAGDGDPGPWPEVAPAEYWEERYGESDRIWSGRVNRVLADVAASLEPGRALDLGCGEGGDVVWLARQGWKATGIDISRTAIGRAEAAARAAGLGEAQAGFRVADLSGLDAGERFDLVSASFLHSPVELPRERILRLAAEHVAPGGHLLITAHAAPPPWAKARHAHEHEHAHDGQDPGHPSFPTPDEEIASLGLDDAEWEILLAETRDREATGPDGETATLADGIVLLRRR</sequence>
<dbReference type="InterPro" id="IPR050097">
    <property type="entry name" value="Ferredoxin-NADP_redctase_2"/>
</dbReference>
<dbReference type="Pfam" id="PF13489">
    <property type="entry name" value="Methyltransf_23"/>
    <property type="match status" value="1"/>
</dbReference>
<feature type="region of interest" description="Disordered" evidence="4">
    <location>
        <begin position="368"/>
        <end position="394"/>
    </location>
</feature>
<dbReference type="InterPro" id="IPR023753">
    <property type="entry name" value="FAD/NAD-binding_dom"/>
</dbReference>
<reference evidence="6" key="1">
    <citation type="submission" date="2021-06" db="EMBL/GenBank/DDBJ databases">
        <authorList>
            <person name="Criscuolo A."/>
        </authorList>
    </citation>
    <scope>NUCLEOTIDE SEQUENCE</scope>
    <source>
        <strain evidence="6">CIP111803</strain>
    </source>
</reference>
<dbReference type="GO" id="GO:0004324">
    <property type="term" value="F:ferredoxin-NADP+ reductase activity"/>
    <property type="evidence" value="ECO:0007669"/>
    <property type="project" value="UniProtKB-EC"/>
</dbReference>